<name>A0A075WTJ0_9BACT</name>
<dbReference type="HOGENOM" id="CLU_059021_4_2_0"/>
<reference evidence="4 5" key="1">
    <citation type="journal article" date="2015" name="Genome Announc.">
        <title>Genome Sequence of a Sulfate-Reducing Thermophilic Bacterium, Thermodesulfobacterium commune DSM 2178T (Phylum Thermodesulfobacteria).</title>
        <authorList>
            <person name="Bhatnagar S."/>
            <person name="Badger J.H."/>
            <person name="Madupu R."/>
            <person name="Khouri H.M."/>
            <person name="O'Connor E.M."/>
            <person name="Robb F.T."/>
            <person name="Ward N.L."/>
            <person name="Eisen J.A."/>
        </authorList>
    </citation>
    <scope>NUCLEOTIDE SEQUENCE [LARGE SCALE GENOMIC DNA]</scope>
    <source>
        <strain evidence="4 5">DSM 2178</strain>
    </source>
</reference>
<dbReference type="STRING" id="289377.HL41_05855"/>
<dbReference type="PANTHER" id="PTHR30466:SF11">
    <property type="entry name" value="FLAVIN-DEPENDENT MONOOXYGENASE, REDUCTASE SUBUNIT HSAB"/>
    <property type="match status" value="1"/>
</dbReference>
<keyword evidence="2" id="KW-0560">Oxidoreductase</keyword>
<accession>A0A075WTJ0</accession>
<keyword evidence="5" id="KW-1185">Reference proteome</keyword>
<dbReference type="InterPro" id="IPR050268">
    <property type="entry name" value="NADH-dep_flavin_reductase"/>
</dbReference>
<dbReference type="GO" id="GO:0042602">
    <property type="term" value="F:riboflavin reductase (NADPH) activity"/>
    <property type="evidence" value="ECO:0007669"/>
    <property type="project" value="TreeGrafter"/>
</dbReference>
<evidence type="ECO:0000313" key="5">
    <source>
        <dbReference type="Proteomes" id="UP000028481"/>
    </source>
</evidence>
<dbReference type="RefSeq" id="WP_051754529.1">
    <property type="nucleotide sequence ID" value="NZ_CP008796.1"/>
</dbReference>
<evidence type="ECO:0000256" key="2">
    <source>
        <dbReference type="ARBA" id="ARBA00023002"/>
    </source>
</evidence>
<evidence type="ECO:0000256" key="1">
    <source>
        <dbReference type="ARBA" id="ARBA00008898"/>
    </source>
</evidence>
<dbReference type="Proteomes" id="UP000028481">
    <property type="component" value="Chromosome"/>
</dbReference>
<dbReference type="SUPFAM" id="SSF50475">
    <property type="entry name" value="FMN-binding split barrel"/>
    <property type="match status" value="1"/>
</dbReference>
<feature type="domain" description="Flavin reductase like" evidence="3">
    <location>
        <begin position="11"/>
        <end position="155"/>
    </location>
</feature>
<dbReference type="InterPro" id="IPR002563">
    <property type="entry name" value="Flavin_Rdtase-like_dom"/>
</dbReference>
<dbReference type="Pfam" id="PF01613">
    <property type="entry name" value="Flavin_Reduct"/>
    <property type="match status" value="1"/>
</dbReference>
<dbReference type="GO" id="GO:0010181">
    <property type="term" value="F:FMN binding"/>
    <property type="evidence" value="ECO:0007669"/>
    <property type="project" value="InterPro"/>
</dbReference>
<organism evidence="4 5">
    <name type="scientific">Thermodesulfobacterium commune DSM 2178</name>
    <dbReference type="NCBI Taxonomy" id="289377"/>
    <lineage>
        <taxon>Bacteria</taxon>
        <taxon>Pseudomonadati</taxon>
        <taxon>Thermodesulfobacteriota</taxon>
        <taxon>Thermodesulfobacteria</taxon>
        <taxon>Thermodesulfobacteriales</taxon>
        <taxon>Thermodesulfobacteriaceae</taxon>
        <taxon>Thermodesulfobacterium</taxon>
    </lineage>
</organism>
<dbReference type="EMBL" id="CP008796">
    <property type="protein sequence ID" value="AIH04305.1"/>
    <property type="molecule type" value="Genomic_DNA"/>
</dbReference>
<dbReference type="OrthoDB" id="9794638at2"/>
<dbReference type="PaxDb" id="289377-HL41_05855"/>
<dbReference type="eggNOG" id="COG1853">
    <property type="taxonomic scope" value="Bacteria"/>
</dbReference>
<protein>
    <submittedName>
        <fullName evidence="4">Flavin reductase</fullName>
    </submittedName>
</protein>
<sequence length="159" mass="17793">MGLQKIITQYLPQGVFIVTSKANDKINGMTAAWVSQVSFRPRLIAVSIAPQRYTYELIKESGFFCLNVLGKGQQDLAKHFGFKSGKNYNKFENIPYTFSLNGMPVLKDAIAYFECGVYGECKAGDHIIVIGEVGDYQILKEGQEPLIFNWDDYFGGLEG</sequence>
<comment type="similarity">
    <text evidence="1">Belongs to the non-flavoprotein flavin reductase family.</text>
</comment>
<evidence type="ECO:0000313" key="4">
    <source>
        <dbReference type="EMBL" id="AIH04305.1"/>
    </source>
</evidence>
<proteinExistence type="inferred from homology"/>
<dbReference type="AlphaFoldDB" id="A0A075WTJ0"/>
<gene>
    <name evidence="4" type="ORF">HL41_05855</name>
</gene>
<dbReference type="SMART" id="SM00903">
    <property type="entry name" value="Flavin_Reduct"/>
    <property type="match status" value="1"/>
</dbReference>
<dbReference type="PANTHER" id="PTHR30466">
    <property type="entry name" value="FLAVIN REDUCTASE"/>
    <property type="match status" value="1"/>
</dbReference>
<dbReference type="KEGG" id="tcm:HL41_05855"/>
<dbReference type="InterPro" id="IPR012349">
    <property type="entry name" value="Split_barrel_FMN-bd"/>
</dbReference>
<dbReference type="Gene3D" id="2.30.110.10">
    <property type="entry name" value="Electron Transport, Fmn-binding Protein, Chain A"/>
    <property type="match status" value="1"/>
</dbReference>
<evidence type="ECO:0000259" key="3">
    <source>
        <dbReference type="SMART" id="SM00903"/>
    </source>
</evidence>